<dbReference type="Pfam" id="PF07315">
    <property type="entry name" value="DUF1462"/>
    <property type="match status" value="1"/>
</dbReference>
<protein>
    <submittedName>
        <fullName evidence="1">YuzD family protein</fullName>
    </submittedName>
</protein>
<sequence length="113" mass="13051">MPEKHVLLTVYGAEVRCASCVNAPGSKETYEWLQAAISRKYHVEFLSFRYVDIYDTIDNEKDQEYINQIMNDELFYPLVLVNEEIAGEGNPRLKAIYKALENEGIELKEDSNV</sequence>
<accession>A0ABW2ENW9</accession>
<dbReference type="InterPro" id="IPR009190">
    <property type="entry name" value="DUF1462"/>
</dbReference>
<dbReference type="Proteomes" id="UP001596410">
    <property type="component" value="Unassembled WGS sequence"/>
</dbReference>
<dbReference type="SUPFAM" id="SSF52833">
    <property type="entry name" value="Thioredoxin-like"/>
    <property type="match status" value="1"/>
</dbReference>
<dbReference type="Gene3D" id="3.40.30.30">
    <property type="entry name" value="Hypothetical protein sa0798"/>
    <property type="match status" value="1"/>
</dbReference>
<gene>
    <name evidence="1" type="ORF">ACFQIC_19455</name>
</gene>
<keyword evidence="2" id="KW-1185">Reference proteome</keyword>
<reference evidence="2" key="1">
    <citation type="journal article" date="2019" name="Int. J. Syst. Evol. Microbiol.">
        <title>The Global Catalogue of Microorganisms (GCM) 10K type strain sequencing project: providing services to taxonomists for standard genome sequencing and annotation.</title>
        <authorList>
            <consortium name="The Broad Institute Genomics Platform"/>
            <consortium name="The Broad Institute Genome Sequencing Center for Infectious Disease"/>
            <person name="Wu L."/>
            <person name="Ma J."/>
        </authorList>
    </citation>
    <scope>NUCLEOTIDE SEQUENCE [LARGE SCALE GENOMIC DNA]</scope>
    <source>
        <strain evidence="2">CGMCC 4.1621</strain>
    </source>
</reference>
<evidence type="ECO:0000313" key="2">
    <source>
        <dbReference type="Proteomes" id="UP001596410"/>
    </source>
</evidence>
<dbReference type="RefSeq" id="WP_204708475.1">
    <property type="nucleotide sequence ID" value="NZ_JBHSZV010000062.1"/>
</dbReference>
<proteinExistence type="predicted"/>
<name>A0ABW2ENW9_9BACI</name>
<dbReference type="InterPro" id="IPR036249">
    <property type="entry name" value="Thioredoxin-like_sf"/>
</dbReference>
<dbReference type="EMBL" id="JBHSZV010000062">
    <property type="protein sequence ID" value="MFC7063978.1"/>
    <property type="molecule type" value="Genomic_DNA"/>
</dbReference>
<evidence type="ECO:0000313" key="1">
    <source>
        <dbReference type="EMBL" id="MFC7063978.1"/>
    </source>
</evidence>
<comment type="caution">
    <text evidence="1">The sequence shown here is derived from an EMBL/GenBank/DDBJ whole genome shotgun (WGS) entry which is preliminary data.</text>
</comment>
<dbReference type="InterPro" id="IPR038218">
    <property type="entry name" value="YuzD-like_sp"/>
</dbReference>
<organism evidence="1 2">
    <name type="scientific">Halobacillus seohaensis</name>
    <dbReference type="NCBI Taxonomy" id="447421"/>
    <lineage>
        <taxon>Bacteria</taxon>
        <taxon>Bacillati</taxon>
        <taxon>Bacillota</taxon>
        <taxon>Bacilli</taxon>
        <taxon>Bacillales</taxon>
        <taxon>Bacillaceae</taxon>
        <taxon>Halobacillus</taxon>
    </lineage>
</organism>
<dbReference type="PIRSF" id="PIRSF010603">
    <property type="entry name" value="UCP010603"/>
    <property type="match status" value="1"/>
</dbReference>